<evidence type="ECO:0000313" key="2">
    <source>
        <dbReference type="Proteomes" id="UP000593574"/>
    </source>
</evidence>
<accession>A0A7J9AHQ6</accession>
<dbReference type="EMBL" id="JABEZV010000010">
    <property type="protein sequence ID" value="MBA0723621.1"/>
    <property type="molecule type" value="Genomic_DNA"/>
</dbReference>
<organism evidence="1 2">
    <name type="scientific">Gossypium laxum</name>
    <dbReference type="NCBI Taxonomy" id="34288"/>
    <lineage>
        <taxon>Eukaryota</taxon>
        <taxon>Viridiplantae</taxon>
        <taxon>Streptophyta</taxon>
        <taxon>Embryophyta</taxon>
        <taxon>Tracheophyta</taxon>
        <taxon>Spermatophyta</taxon>
        <taxon>Magnoliopsida</taxon>
        <taxon>eudicotyledons</taxon>
        <taxon>Gunneridae</taxon>
        <taxon>Pentapetalae</taxon>
        <taxon>rosids</taxon>
        <taxon>malvids</taxon>
        <taxon>Malvales</taxon>
        <taxon>Malvaceae</taxon>
        <taxon>Malvoideae</taxon>
        <taxon>Gossypium</taxon>
    </lineage>
</organism>
<reference evidence="1 2" key="1">
    <citation type="journal article" date="2019" name="Genome Biol. Evol.">
        <title>Insights into the evolution of the New World diploid cottons (Gossypium, subgenus Houzingenia) based on genome sequencing.</title>
        <authorList>
            <person name="Grover C.E."/>
            <person name="Arick M.A. 2nd"/>
            <person name="Thrash A."/>
            <person name="Conover J.L."/>
            <person name="Sanders W.S."/>
            <person name="Peterson D.G."/>
            <person name="Frelichowski J.E."/>
            <person name="Scheffler J.A."/>
            <person name="Scheffler B.E."/>
            <person name="Wendel J.F."/>
        </authorList>
    </citation>
    <scope>NUCLEOTIDE SEQUENCE [LARGE SCALE GENOMIC DNA]</scope>
    <source>
        <strain evidence="1">4</strain>
        <tissue evidence="1">Leaf</tissue>
    </source>
</reference>
<dbReference type="Proteomes" id="UP000593574">
    <property type="component" value="Unassembled WGS sequence"/>
</dbReference>
<protein>
    <submittedName>
        <fullName evidence="1">Uncharacterized protein</fullName>
    </submittedName>
</protein>
<evidence type="ECO:0000313" key="1">
    <source>
        <dbReference type="EMBL" id="MBA0723621.1"/>
    </source>
</evidence>
<proteinExistence type="predicted"/>
<keyword evidence="2" id="KW-1185">Reference proteome</keyword>
<name>A0A7J9AHQ6_9ROSI</name>
<comment type="caution">
    <text evidence="1">The sequence shown here is derived from an EMBL/GenBank/DDBJ whole genome shotgun (WGS) entry which is preliminary data.</text>
</comment>
<gene>
    <name evidence="1" type="ORF">Golax_004188</name>
</gene>
<sequence>MIAIKEENKAIMMTLNTKIEELKVELVVCKVVVGKWVLGVTLIHKIDVPKLEKFKRARSTIENRGEIKIKTWEEF</sequence>
<dbReference type="AlphaFoldDB" id="A0A7J9AHQ6"/>